<reference evidence="7" key="1">
    <citation type="journal article" date="2019" name="Int. J. Syst. Evol. Microbiol.">
        <title>The Global Catalogue of Microorganisms (GCM) 10K type strain sequencing project: providing services to taxonomists for standard genome sequencing and annotation.</title>
        <authorList>
            <consortium name="The Broad Institute Genomics Platform"/>
            <consortium name="The Broad Institute Genome Sequencing Center for Infectious Disease"/>
            <person name="Wu L."/>
            <person name="Ma J."/>
        </authorList>
    </citation>
    <scope>NUCLEOTIDE SEQUENCE [LARGE SCALE GENOMIC DNA]</scope>
    <source>
        <strain evidence="7">JCM 18015</strain>
    </source>
</reference>
<dbReference type="InterPro" id="IPR000847">
    <property type="entry name" value="LysR_HTH_N"/>
</dbReference>
<dbReference type="PRINTS" id="PR00039">
    <property type="entry name" value="HTHLYSR"/>
</dbReference>
<dbReference type="PANTHER" id="PTHR30537">
    <property type="entry name" value="HTH-TYPE TRANSCRIPTIONAL REGULATOR"/>
    <property type="match status" value="1"/>
</dbReference>
<comment type="similarity">
    <text evidence="1">Belongs to the LysR transcriptional regulatory family.</text>
</comment>
<keyword evidence="2" id="KW-0805">Transcription regulation</keyword>
<dbReference type="Pfam" id="PF00126">
    <property type="entry name" value="HTH_1"/>
    <property type="match status" value="1"/>
</dbReference>
<accession>A0ABP9LB57</accession>
<gene>
    <name evidence="6" type="primary">gcvA_1</name>
    <name evidence="6" type="ORF">GCM10023209_22040</name>
</gene>
<organism evidence="6 7">
    <name type="scientific">[Roseibacterium] beibuensis</name>
    <dbReference type="NCBI Taxonomy" id="1193142"/>
    <lineage>
        <taxon>Bacteria</taxon>
        <taxon>Pseudomonadati</taxon>
        <taxon>Pseudomonadota</taxon>
        <taxon>Alphaproteobacteria</taxon>
        <taxon>Rhodobacterales</taxon>
        <taxon>Roseobacteraceae</taxon>
        <taxon>Roseicyclus</taxon>
    </lineage>
</organism>
<evidence type="ECO:0000259" key="5">
    <source>
        <dbReference type="PROSITE" id="PS50931"/>
    </source>
</evidence>
<dbReference type="InterPro" id="IPR058163">
    <property type="entry name" value="LysR-type_TF_proteobact-type"/>
</dbReference>
<evidence type="ECO:0000313" key="7">
    <source>
        <dbReference type="Proteomes" id="UP001499910"/>
    </source>
</evidence>
<keyword evidence="7" id="KW-1185">Reference proteome</keyword>
<sequence length="299" mass="32382">MDWRDIPSLSALRAFEAAARLGSYSEAARALNVTHAAIAQHVRTLEEHFGQSLMTRAGRGVAPTEAGARLARDLSAGFGEIAGGVRALMQGRADRPVSVTTTPSFAEAWLMPRLAQFWSAHPEVPLSVSAEARMSDLRRDGYDLAIRYGRGEWPGLETMRLTDPGIVAVAAPQVAEQLGGAWPDTEAQGALKRLRGLRWLVDPQDAEFYAWLRAGGIDPDALEATRLETNPMVLAACRSGAGVSVQPRAVVESDLAEGRLVVLAEQADSPLAYHLVHLPGPMPPRVKTFVMWLRRSMAC</sequence>
<dbReference type="SUPFAM" id="SSF46785">
    <property type="entry name" value="Winged helix' DNA-binding domain"/>
    <property type="match status" value="1"/>
</dbReference>
<dbReference type="InterPro" id="IPR005119">
    <property type="entry name" value="LysR_subst-bd"/>
</dbReference>
<dbReference type="Gene3D" id="1.10.10.10">
    <property type="entry name" value="Winged helix-like DNA-binding domain superfamily/Winged helix DNA-binding domain"/>
    <property type="match status" value="1"/>
</dbReference>
<dbReference type="InterPro" id="IPR036390">
    <property type="entry name" value="WH_DNA-bd_sf"/>
</dbReference>
<proteinExistence type="inferred from homology"/>
<dbReference type="EMBL" id="BAABHW010000002">
    <property type="protein sequence ID" value="GAA5074691.1"/>
    <property type="molecule type" value="Genomic_DNA"/>
</dbReference>
<dbReference type="RefSeq" id="WP_222190468.1">
    <property type="nucleotide sequence ID" value="NZ_BAABHW010000002.1"/>
</dbReference>
<keyword evidence="3" id="KW-0238">DNA-binding</keyword>
<comment type="caution">
    <text evidence="6">The sequence shown here is derived from an EMBL/GenBank/DDBJ whole genome shotgun (WGS) entry which is preliminary data.</text>
</comment>
<feature type="domain" description="HTH lysR-type" evidence="5">
    <location>
        <begin position="7"/>
        <end position="64"/>
    </location>
</feature>
<dbReference type="InterPro" id="IPR036388">
    <property type="entry name" value="WH-like_DNA-bd_sf"/>
</dbReference>
<evidence type="ECO:0000313" key="6">
    <source>
        <dbReference type="EMBL" id="GAA5074691.1"/>
    </source>
</evidence>
<evidence type="ECO:0000256" key="2">
    <source>
        <dbReference type="ARBA" id="ARBA00023015"/>
    </source>
</evidence>
<dbReference type="PANTHER" id="PTHR30537:SF79">
    <property type="entry name" value="TRANSCRIPTIONAL REGULATOR-RELATED"/>
    <property type="match status" value="1"/>
</dbReference>
<name>A0ABP9LB57_9RHOB</name>
<evidence type="ECO:0000256" key="3">
    <source>
        <dbReference type="ARBA" id="ARBA00023125"/>
    </source>
</evidence>
<keyword evidence="4" id="KW-0804">Transcription</keyword>
<protein>
    <submittedName>
        <fullName evidence="6">Transcriptional regulator GcvA</fullName>
    </submittedName>
</protein>
<evidence type="ECO:0000256" key="1">
    <source>
        <dbReference type="ARBA" id="ARBA00009437"/>
    </source>
</evidence>
<dbReference type="Proteomes" id="UP001499910">
    <property type="component" value="Unassembled WGS sequence"/>
</dbReference>
<dbReference type="SUPFAM" id="SSF53850">
    <property type="entry name" value="Periplasmic binding protein-like II"/>
    <property type="match status" value="1"/>
</dbReference>
<dbReference type="Pfam" id="PF03466">
    <property type="entry name" value="LysR_substrate"/>
    <property type="match status" value="1"/>
</dbReference>
<evidence type="ECO:0000256" key="4">
    <source>
        <dbReference type="ARBA" id="ARBA00023163"/>
    </source>
</evidence>
<dbReference type="PROSITE" id="PS50931">
    <property type="entry name" value="HTH_LYSR"/>
    <property type="match status" value="1"/>
</dbReference>
<dbReference type="Gene3D" id="3.40.190.10">
    <property type="entry name" value="Periplasmic binding protein-like II"/>
    <property type="match status" value="2"/>
</dbReference>